<dbReference type="Proteomes" id="UP000240883">
    <property type="component" value="Unassembled WGS sequence"/>
</dbReference>
<dbReference type="AlphaFoldDB" id="A0A2T2P3H1"/>
<reference evidence="1 2" key="1">
    <citation type="journal article" date="2018" name="Front. Microbiol.">
        <title>Genome-Wide Analysis of Corynespora cassiicola Leaf Fall Disease Putative Effectors.</title>
        <authorList>
            <person name="Lopez D."/>
            <person name="Ribeiro S."/>
            <person name="Label P."/>
            <person name="Fumanal B."/>
            <person name="Venisse J.S."/>
            <person name="Kohler A."/>
            <person name="de Oliveira R.R."/>
            <person name="Labutti K."/>
            <person name="Lipzen A."/>
            <person name="Lail K."/>
            <person name="Bauer D."/>
            <person name="Ohm R.A."/>
            <person name="Barry K.W."/>
            <person name="Spatafora J."/>
            <person name="Grigoriev I.V."/>
            <person name="Martin F.M."/>
            <person name="Pujade-Renaud V."/>
        </authorList>
    </citation>
    <scope>NUCLEOTIDE SEQUENCE [LARGE SCALE GENOMIC DNA]</scope>
    <source>
        <strain evidence="1 2">Philippines</strain>
    </source>
</reference>
<dbReference type="OrthoDB" id="341259at2759"/>
<accession>A0A2T2P3H1</accession>
<sequence length="314" mass="36685">MKLLDLPAEVFERITDHLVTDEGFVKPLRYREVSRTFTAHIFWSINRHTLPHILAQYEVALALRPLIEAMLRCRLFKPKEQDTLLISFIESLVIFLIDYEWLPNSPQVPQLVETYSTNVCKLFQDVNIDVLRSYVFRGRGFQMTLDPQRILPLLAVATDNAQMLINNMTELGYIIYTVIPMLPNAINAAIISGNSYLLAYILDFIDDKVQDEFETGPMRLGITAHAVCEAFRLAIENRQHSAAELIYQLILQNVRLRRSLPQGFRQSIEKNCWRYRNTTFLFRGIVIRRTNIYYRNEETAKKRIEFPVPELPFL</sequence>
<evidence type="ECO:0000313" key="2">
    <source>
        <dbReference type="Proteomes" id="UP000240883"/>
    </source>
</evidence>
<name>A0A2T2P3H1_CORCC</name>
<dbReference type="EMBL" id="KZ678130">
    <property type="protein sequence ID" value="PSN72215.1"/>
    <property type="molecule type" value="Genomic_DNA"/>
</dbReference>
<evidence type="ECO:0000313" key="1">
    <source>
        <dbReference type="EMBL" id="PSN72215.1"/>
    </source>
</evidence>
<dbReference type="STRING" id="1448308.A0A2T2P3H1"/>
<gene>
    <name evidence="1" type="ORF">BS50DRAFT_630286</name>
</gene>
<organism evidence="1 2">
    <name type="scientific">Corynespora cassiicola Philippines</name>
    <dbReference type="NCBI Taxonomy" id="1448308"/>
    <lineage>
        <taxon>Eukaryota</taxon>
        <taxon>Fungi</taxon>
        <taxon>Dikarya</taxon>
        <taxon>Ascomycota</taxon>
        <taxon>Pezizomycotina</taxon>
        <taxon>Dothideomycetes</taxon>
        <taxon>Pleosporomycetidae</taxon>
        <taxon>Pleosporales</taxon>
        <taxon>Corynesporascaceae</taxon>
        <taxon>Corynespora</taxon>
    </lineage>
</organism>
<protein>
    <submittedName>
        <fullName evidence="1">Uncharacterized protein</fullName>
    </submittedName>
</protein>
<keyword evidence="2" id="KW-1185">Reference proteome</keyword>
<proteinExistence type="predicted"/>